<gene>
    <name evidence="7" type="ORF">E4Q08_20940</name>
</gene>
<proteinExistence type="predicted"/>
<evidence type="ECO:0000313" key="7">
    <source>
        <dbReference type="EMBL" id="NMQ07530.1"/>
    </source>
</evidence>
<feature type="transmembrane region" description="Helical" evidence="5">
    <location>
        <begin position="187"/>
        <end position="208"/>
    </location>
</feature>
<feature type="transmembrane region" description="Helical" evidence="5">
    <location>
        <begin position="102"/>
        <end position="122"/>
    </location>
</feature>
<evidence type="ECO:0000313" key="8">
    <source>
        <dbReference type="Proteomes" id="UP000886469"/>
    </source>
</evidence>
<feature type="transmembrane region" description="Helical" evidence="5">
    <location>
        <begin position="220"/>
        <end position="246"/>
    </location>
</feature>
<dbReference type="PANTHER" id="PTHR43021">
    <property type="entry name" value="NA(+)/H(+) ANTIPORTER-RELATED"/>
    <property type="match status" value="1"/>
</dbReference>
<dbReference type="EMBL" id="SPMX01000080">
    <property type="protein sequence ID" value="NMQ07530.1"/>
    <property type="molecule type" value="Genomic_DNA"/>
</dbReference>
<accession>A0ABX1TG54</accession>
<keyword evidence="4 5" id="KW-0472">Membrane</keyword>
<name>A0ABX1TG54_9PROT</name>
<keyword evidence="2 5" id="KW-0812">Transmembrane</keyword>
<dbReference type="InterPro" id="IPR038770">
    <property type="entry name" value="Na+/solute_symporter_sf"/>
</dbReference>
<sequence>MCWACSGTRSSIPPAARYCWTARQSSTSFSLPRAADSGERDEPMLNEILSSARTAWEGLQERLFFLPPFPDELDSLALFSMLLVVGLLVGEWLRAKLGWPKVIGYVLAGTLFGPSLLGWISIEALAQIRPMADAALGLLMLEIGRRLDLRWLGENRDLLRATLGEITLSFTAIFLFAWGVVGLMAAWAAAAAAVTMASAPAVVLLTVEESNAQGQVSERIILHTALSAAASFVVFAVVVGVVHAQYSDDWLNAVAHPLWVVVGSVMIAWLMALLARLVAALLPKRSLAQVFILVATALLAVGTARMLAVPVFLTLFLMGVILSFSDQERTLSYTNLPEGHWLLAIILFVVVGASLPWQDFTWLIGLQAIGLLIVRAVAKVAALAWAGGDLGVARRVLVGIGIQPLSATAVFMAYEIAGLYPEIGRSSLSLPLFAAAIMELAGPALCRFAVVRAGETAATDNSKEGVA</sequence>
<feature type="transmembrane region" description="Helical" evidence="5">
    <location>
        <begin position="428"/>
        <end position="450"/>
    </location>
</feature>
<feature type="transmembrane region" description="Helical" evidence="5">
    <location>
        <begin position="392"/>
        <end position="416"/>
    </location>
</feature>
<evidence type="ECO:0000256" key="4">
    <source>
        <dbReference type="ARBA" id="ARBA00023136"/>
    </source>
</evidence>
<evidence type="ECO:0000256" key="5">
    <source>
        <dbReference type="SAM" id="Phobius"/>
    </source>
</evidence>
<comment type="subcellular location">
    <subcellularLocation>
        <location evidence="1">Membrane</location>
        <topology evidence="1">Multi-pass membrane protein</topology>
    </subcellularLocation>
</comment>
<evidence type="ECO:0000256" key="3">
    <source>
        <dbReference type="ARBA" id="ARBA00022989"/>
    </source>
</evidence>
<feature type="transmembrane region" description="Helical" evidence="5">
    <location>
        <begin position="258"/>
        <end position="278"/>
    </location>
</feature>
<dbReference type="InterPro" id="IPR006153">
    <property type="entry name" value="Cation/H_exchanger_TM"/>
</dbReference>
<comment type="caution">
    <text evidence="7">The sequence shown here is derived from an EMBL/GenBank/DDBJ whole genome shotgun (WGS) entry which is preliminary data.</text>
</comment>
<evidence type="ECO:0000256" key="1">
    <source>
        <dbReference type="ARBA" id="ARBA00004141"/>
    </source>
</evidence>
<evidence type="ECO:0000256" key="2">
    <source>
        <dbReference type="ARBA" id="ARBA00022692"/>
    </source>
</evidence>
<feature type="transmembrane region" description="Helical" evidence="5">
    <location>
        <begin position="290"/>
        <end position="321"/>
    </location>
</feature>
<feature type="transmembrane region" description="Helical" evidence="5">
    <location>
        <begin position="341"/>
        <end position="357"/>
    </location>
</feature>
<feature type="transmembrane region" description="Helical" evidence="5">
    <location>
        <begin position="364"/>
        <end position="386"/>
    </location>
</feature>
<keyword evidence="3 5" id="KW-1133">Transmembrane helix</keyword>
<feature type="transmembrane region" description="Helical" evidence="5">
    <location>
        <begin position="159"/>
        <end position="181"/>
    </location>
</feature>
<evidence type="ECO:0000259" key="6">
    <source>
        <dbReference type="Pfam" id="PF00999"/>
    </source>
</evidence>
<keyword evidence="8" id="KW-1185">Reference proteome</keyword>
<organism evidence="7 8">
    <name type="scientific">Candidatus Accumulibacter contiguus</name>
    <dbReference type="NCBI Taxonomy" id="2954381"/>
    <lineage>
        <taxon>Bacteria</taxon>
        <taxon>Pseudomonadati</taxon>
        <taxon>Pseudomonadota</taxon>
        <taxon>Betaproteobacteria</taxon>
        <taxon>Candidatus Accumulibacter</taxon>
    </lineage>
</organism>
<protein>
    <recommendedName>
        <fullName evidence="6">Cation/H+ exchanger transmembrane domain-containing protein</fullName>
    </recommendedName>
</protein>
<dbReference type="Proteomes" id="UP000886469">
    <property type="component" value="Unassembled WGS sequence"/>
</dbReference>
<dbReference type="Pfam" id="PF00999">
    <property type="entry name" value="Na_H_Exchanger"/>
    <property type="match status" value="1"/>
</dbReference>
<dbReference type="Gene3D" id="1.20.1530.20">
    <property type="match status" value="1"/>
</dbReference>
<feature type="transmembrane region" description="Helical" evidence="5">
    <location>
        <begin position="76"/>
        <end position="95"/>
    </location>
</feature>
<reference evidence="7" key="1">
    <citation type="submission" date="2019-03" db="EMBL/GenBank/DDBJ databases">
        <title>Metabolic reconstructions from genomes of highly enriched 'Candidatus Accumulibacter' and 'Candidatus Competibacter' bioreactor populations.</title>
        <authorList>
            <person name="Annavajhala M.K."/>
            <person name="Welles L."/>
            <person name="Abbas B."/>
            <person name="Sorokin D."/>
            <person name="Park H."/>
            <person name="Van Loosdrecht M."/>
            <person name="Chandran K."/>
        </authorList>
    </citation>
    <scope>NUCLEOTIDE SEQUENCE</scope>
    <source>
        <strain evidence="7">SBR_L</strain>
    </source>
</reference>
<dbReference type="PANTHER" id="PTHR43021:SF2">
    <property type="entry name" value="CATION_H+ EXCHANGER DOMAIN-CONTAINING PROTEIN"/>
    <property type="match status" value="1"/>
</dbReference>
<feature type="domain" description="Cation/H+ exchanger transmembrane" evidence="6">
    <location>
        <begin position="86"/>
        <end position="413"/>
    </location>
</feature>